<organism evidence="2 3">
    <name type="scientific">Thermasporomyces composti</name>
    <dbReference type="NCBI Taxonomy" id="696763"/>
    <lineage>
        <taxon>Bacteria</taxon>
        <taxon>Bacillati</taxon>
        <taxon>Actinomycetota</taxon>
        <taxon>Actinomycetes</taxon>
        <taxon>Propionibacteriales</taxon>
        <taxon>Nocardioidaceae</taxon>
        <taxon>Thermasporomyces</taxon>
    </lineage>
</organism>
<accession>A0A3D9V7B9</accession>
<keyword evidence="3" id="KW-1185">Reference proteome</keyword>
<reference evidence="2 3" key="1">
    <citation type="submission" date="2018-08" db="EMBL/GenBank/DDBJ databases">
        <title>Sequencing the genomes of 1000 actinobacteria strains.</title>
        <authorList>
            <person name="Klenk H.-P."/>
        </authorList>
    </citation>
    <scope>NUCLEOTIDE SEQUENCE [LARGE SCALE GENOMIC DNA]</scope>
    <source>
        <strain evidence="2 3">DSM 22891</strain>
    </source>
</reference>
<evidence type="ECO:0000313" key="2">
    <source>
        <dbReference type="EMBL" id="REF37206.1"/>
    </source>
</evidence>
<dbReference type="Proteomes" id="UP000256485">
    <property type="component" value="Unassembled WGS sequence"/>
</dbReference>
<protein>
    <submittedName>
        <fullName evidence="2">Uncharacterized protein</fullName>
    </submittedName>
</protein>
<sequence length="83" mass="9145">MRRPGAGRRASDSKRVTGPDLPVHDVVAAGQHEAPRHVPAVDRLDQPQEIYVARGADRVRTDPTSTMVRWVPLSEAVHMIDEG</sequence>
<name>A0A3D9V7B9_THECX</name>
<proteinExistence type="predicted"/>
<comment type="caution">
    <text evidence="2">The sequence shown here is derived from an EMBL/GenBank/DDBJ whole genome shotgun (WGS) entry which is preliminary data.</text>
</comment>
<evidence type="ECO:0000313" key="3">
    <source>
        <dbReference type="Proteomes" id="UP000256485"/>
    </source>
</evidence>
<evidence type="ECO:0000256" key="1">
    <source>
        <dbReference type="SAM" id="MobiDB-lite"/>
    </source>
</evidence>
<feature type="region of interest" description="Disordered" evidence="1">
    <location>
        <begin position="1"/>
        <end position="21"/>
    </location>
</feature>
<gene>
    <name evidence="2" type="ORF">DFJ64_2647</name>
</gene>
<dbReference type="EMBL" id="QTUC01000001">
    <property type="protein sequence ID" value="REF37206.1"/>
    <property type="molecule type" value="Genomic_DNA"/>
</dbReference>
<dbReference type="AlphaFoldDB" id="A0A3D9V7B9"/>